<protein>
    <recommendedName>
        <fullName evidence="2">Ras-GAP domain-containing protein</fullName>
    </recommendedName>
</protein>
<keyword evidence="4" id="KW-1185">Reference proteome</keyword>
<organism evidence="3 4">
    <name type="scientific">Tetranychus urticae</name>
    <name type="common">Two-spotted spider mite</name>
    <dbReference type="NCBI Taxonomy" id="32264"/>
    <lineage>
        <taxon>Eukaryota</taxon>
        <taxon>Metazoa</taxon>
        <taxon>Ecdysozoa</taxon>
        <taxon>Arthropoda</taxon>
        <taxon>Chelicerata</taxon>
        <taxon>Arachnida</taxon>
        <taxon>Acari</taxon>
        <taxon>Acariformes</taxon>
        <taxon>Trombidiformes</taxon>
        <taxon>Prostigmata</taxon>
        <taxon>Eleutherengona</taxon>
        <taxon>Raphignathae</taxon>
        <taxon>Tetranychoidea</taxon>
        <taxon>Tetranychidae</taxon>
        <taxon>Tetranychus</taxon>
    </lineage>
</organism>
<feature type="domain" description="Ras-GAP" evidence="2">
    <location>
        <begin position="194"/>
        <end position="414"/>
    </location>
</feature>
<dbReference type="EnsemblMetazoa" id="tetur14g01930.1">
    <property type="protein sequence ID" value="tetur14g01930.1"/>
    <property type="gene ID" value="tetur14g01930"/>
</dbReference>
<dbReference type="KEGG" id="tut:107365127"/>
<dbReference type="EMBL" id="CAEY01000211">
    <property type="status" value="NOT_ANNOTATED_CDS"/>
    <property type="molecule type" value="Genomic_DNA"/>
</dbReference>
<dbReference type="GO" id="GO:1903479">
    <property type="term" value="P:mitotic actomyosin contractile ring assembly actin filament organization"/>
    <property type="evidence" value="ECO:0007669"/>
    <property type="project" value="TreeGrafter"/>
</dbReference>
<reference evidence="4" key="1">
    <citation type="submission" date="2011-08" db="EMBL/GenBank/DDBJ databases">
        <authorList>
            <person name="Rombauts S."/>
        </authorList>
    </citation>
    <scope>NUCLEOTIDE SEQUENCE</scope>
    <source>
        <strain evidence="4">London</strain>
    </source>
</reference>
<sequence>MSSVTTPVLPTLEPYRRLALRLASSTGTSQSSSISLLEEIRDVCLTLSLCEQDYIIESEMQRLIEKITKYIRVNRELDERIEEIDENIGLLIRNSRLTMSMEALAEMKSMAISGSRRNKRSGEARKWTAFDITRFYQGRCSKLKCYSHLFYALQTQPRYLSRLLFAVPTFQVSSFFKNCIYSLFFCEPGEREIYLLCRLLQEALKEEVTHKITKANYIIDGDPMIITIALDCHRAHRQALFDLLQPVILDIVSLKEPFLCLDPVSLHKDRFNLTGADSLEDKNLQDISIEQALSDNQVRIQLAHNIPHIVKTCGRLIDTMVSPEFIDLIPFGLKYICKSLDSFLAEKLSSLNEPYGEEERIKVISNVIFTRWIRPCILFPEAYLTNMRENEKRTSLVSRRNLNGVYKILQAAVNGKRAFTFSPMVSQSTVMIEETAQLDSFLGQSWFQLKRLVDSICWVDDISDIFFFNEFSDEANLKPPSIMLCFQEIMESHAILHRYQNDIAPNESDPLDVEFRLLMEECGPPPQDIRTFLGCDSSYVENVGQDELMNTEVSLPLRCRAINDTDVTSNATIKVKQALLELIRQRPNCKDLNQVLFRKVEDEENACYVLYKNSINWVLPQELKKHSVIFSPLGNDLCTLLDFAIQNMRHTEARSFDEILVMITNDIINKLQYRNHRYAKMINLEETLNTLITKREHLQEISQCYEKYLNKCKASYRLSPVLERISTADGNDSKPCLSYSALKLKKKGILISMGDCKKSTLKRVKFELSPSSESTLSIELRILERDNEFGKIKLDFQYLLKLQYDGYNVVNLLGRVNMNVPHLLYLINSKFYLRKN</sequence>
<dbReference type="STRING" id="32264.T1KLC3"/>
<accession>T1KLC3</accession>
<dbReference type="OrthoDB" id="775356at2759"/>
<dbReference type="GO" id="GO:0005938">
    <property type="term" value="C:cell cortex"/>
    <property type="evidence" value="ECO:0007669"/>
    <property type="project" value="TreeGrafter"/>
</dbReference>
<dbReference type="GO" id="GO:0005096">
    <property type="term" value="F:GTPase activator activity"/>
    <property type="evidence" value="ECO:0007669"/>
    <property type="project" value="TreeGrafter"/>
</dbReference>
<evidence type="ECO:0000313" key="4">
    <source>
        <dbReference type="Proteomes" id="UP000015104"/>
    </source>
</evidence>
<dbReference type="SUPFAM" id="SSF48350">
    <property type="entry name" value="GTPase activation domain, GAP"/>
    <property type="match status" value="1"/>
</dbReference>
<dbReference type="PANTHER" id="PTHR14149:SF14">
    <property type="entry name" value="CALPONIN-HOMOLOGY (CH) DOMAIN-CONTAINING PROTEIN"/>
    <property type="match status" value="1"/>
</dbReference>
<dbReference type="GO" id="GO:0005516">
    <property type="term" value="F:calmodulin binding"/>
    <property type="evidence" value="ECO:0007669"/>
    <property type="project" value="TreeGrafter"/>
</dbReference>
<feature type="coiled-coil region" evidence="1">
    <location>
        <begin position="60"/>
        <end position="94"/>
    </location>
</feature>
<dbReference type="AlphaFoldDB" id="T1KLC3"/>
<dbReference type="SUPFAM" id="SSF143885">
    <property type="entry name" value="RGC domain-like"/>
    <property type="match status" value="1"/>
</dbReference>
<dbReference type="InterPro" id="IPR001936">
    <property type="entry name" value="RasGAP_dom"/>
</dbReference>
<keyword evidence="1" id="KW-0175">Coiled coil</keyword>
<dbReference type="GO" id="GO:0051015">
    <property type="term" value="F:actin filament binding"/>
    <property type="evidence" value="ECO:0007669"/>
    <property type="project" value="TreeGrafter"/>
</dbReference>
<dbReference type="PANTHER" id="PTHR14149">
    <property type="entry name" value="RAS GTPASE-ACTIVATING PROTEIN WITH IQ MOTIF"/>
    <property type="match status" value="1"/>
</dbReference>
<dbReference type="Proteomes" id="UP000015104">
    <property type="component" value="Unassembled WGS sequence"/>
</dbReference>
<dbReference type="InterPro" id="IPR000593">
    <property type="entry name" value="RasGAP_C"/>
</dbReference>
<evidence type="ECO:0000256" key="1">
    <source>
        <dbReference type="SAM" id="Coils"/>
    </source>
</evidence>
<proteinExistence type="predicted"/>
<dbReference type="eggNOG" id="KOG2128">
    <property type="taxonomic scope" value="Eukaryota"/>
</dbReference>
<dbReference type="Pfam" id="PF03836">
    <property type="entry name" value="RasGAP_C"/>
    <property type="match status" value="1"/>
</dbReference>
<dbReference type="OMA" id="AYMITLN"/>
<dbReference type="Pfam" id="PF00616">
    <property type="entry name" value="RasGAP"/>
    <property type="match status" value="1"/>
</dbReference>
<reference evidence="3" key="2">
    <citation type="submission" date="2015-06" db="UniProtKB">
        <authorList>
            <consortium name="EnsemblMetazoa"/>
        </authorList>
    </citation>
    <scope>IDENTIFICATION</scope>
</reference>
<name>T1KLC3_TETUR</name>
<evidence type="ECO:0000259" key="2">
    <source>
        <dbReference type="PROSITE" id="PS50018"/>
    </source>
</evidence>
<evidence type="ECO:0000313" key="3">
    <source>
        <dbReference type="EnsemblMetazoa" id="tetur14g01930.1"/>
    </source>
</evidence>
<dbReference type="HOGENOM" id="CLU_000972_0_0_1"/>
<dbReference type="InterPro" id="IPR008936">
    <property type="entry name" value="Rho_GTPase_activation_prot"/>
</dbReference>
<dbReference type="PROSITE" id="PS50018">
    <property type="entry name" value="RAS_GTPASE_ACTIV_2"/>
    <property type="match status" value="1"/>
</dbReference>
<dbReference type="Gene3D" id="1.10.506.10">
    <property type="entry name" value="GTPase Activation - p120gap, domain 1"/>
    <property type="match status" value="1"/>
</dbReference>
<gene>
    <name evidence="3" type="primary">107365127</name>
</gene>